<dbReference type="Proteomes" id="UP000494040">
    <property type="component" value="Unassembled WGS sequence"/>
</dbReference>
<evidence type="ECO:0000313" key="4">
    <source>
        <dbReference type="Proteomes" id="UP000494040"/>
    </source>
</evidence>
<keyword evidence="4" id="KW-1185">Reference proteome</keyword>
<keyword evidence="1" id="KW-0812">Transmembrane</keyword>
<dbReference type="AlphaFoldDB" id="A0A8I6RDU9"/>
<feature type="transmembrane region" description="Helical" evidence="1">
    <location>
        <begin position="95"/>
        <end position="115"/>
    </location>
</feature>
<proteinExistence type="predicted"/>
<organism evidence="3 4">
    <name type="scientific">Cimex lectularius</name>
    <name type="common">Bed bug</name>
    <name type="synonym">Acanthia lectularia</name>
    <dbReference type="NCBI Taxonomy" id="79782"/>
    <lineage>
        <taxon>Eukaryota</taxon>
        <taxon>Metazoa</taxon>
        <taxon>Ecdysozoa</taxon>
        <taxon>Arthropoda</taxon>
        <taxon>Hexapoda</taxon>
        <taxon>Insecta</taxon>
        <taxon>Pterygota</taxon>
        <taxon>Neoptera</taxon>
        <taxon>Paraneoptera</taxon>
        <taxon>Hemiptera</taxon>
        <taxon>Heteroptera</taxon>
        <taxon>Panheteroptera</taxon>
        <taxon>Cimicomorpha</taxon>
        <taxon>Cimicidae</taxon>
        <taxon>Cimex</taxon>
    </lineage>
</organism>
<feature type="chain" id="PRO_5035167559" evidence="2">
    <location>
        <begin position="21"/>
        <end position="210"/>
    </location>
</feature>
<dbReference type="GeneID" id="106662102"/>
<dbReference type="OMA" id="WEPFYET"/>
<evidence type="ECO:0000256" key="1">
    <source>
        <dbReference type="SAM" id="Phobius"/>
    </source>
</evidence>
<feature type="transmembrane region" description="Helical" evidence="1">
    <location>
        <begin position="67"/>
        <end position="88"/>
    </location>
</feature>
<feature type="signal peptide" evidence="2">
    <location>
        <begin position="1"/>
        <end position="20"/>
    </location>
</feature>
<keyword evidence="1" id="KW-0472">Membrane</keyword>
<sequence length="210" mass="22786">MSPISVVVLGLVLCCGFSAAEPPKEPAIVILDSVGQIWETLGQAKITEVAQTGINGETGRGKKTMQLAIPLIVGFKIAGAIIAALGALKVLVIKSVVLSGFAVVTSLILAGKYIYDKMKHKQEHVEATPYYYPQAHVMAQQFAWDGMYDVQAGTSDVATDLNGHYSQPLVASITDNHTAYNYIPTAERKSSRPKYRTTVYRTTVKQIDKK</sequence>
<evidence type="ECO:0000256" key="2">
    <source>
        <dbReference type="SAM" id="SignalP"/>
    </source>
</evidence>
<keyword evidence="1" id="KW-1133">Transmembrane helix</keyword>
<reference evidence="3" key="1">
    <citation type="submission" date="2022-01" db="UniProtKB">
        <authorList>
            <consortium name="EnsemblMetazoa"/>
        </authorList>
    </citation>
    <scope>IDENTIFICATION</scope>
</reference>
<dbReference type="KEGG" id="clec:106662102"/>
<protein>
    <submittedName>
        <fullName evidence="3">Uncharacterized protein</fullName>
    </submittedName>
</protein>
<dbReference type="RefSeq" id="XP_014241396.1">
    <property type="nucleotide sequence ID" value="XM_014385910.2"/>
</dbReference>
<accession>A0A8I6RDU9</accession>
<name>A0A8I6RDU9_CIMLE</name>
<dbReference type="EnsemblMetazoa" id="XM_014385910.2">
    <property type="protein sequence ID" value="XP_014241396.1"/>
    <property type="gene ID" value="LOC106662102"/>
</dbReference>
<evidence type="ECO:0000313" key="3">
    <source>
        <dbReference type="EnsemblMetazoa" id="XP_014241396.1"/>
    </source>
</evidence>
<keyword evidence="2" id="KW-0732">Signal</keyword>